<dbReference type="EMBL" id="JAAVUN010000037">
    <property type="protein sequence ID" value="NKE10674.1"/>
    <property type="molecule type" value="Genomic_DNA"/>
</dbReference>
<dbReference type="AlphaFoldDB" id="A0A846TYI5"/>
<evidence type="ECO:0000256" key="1">
    <source>
        <dbReference type="SAM" id="MobiDB-lite"/>
    </source>
</evidence>
<dbReference type="InterPro" id="IPR057727">
    <property type="entry name" value="WCX_dom"/>
</dbReference>
<dbReference type="Proteomes" id="UP000521379">
    <property type="component" value="Unassembled WGS sequence"/>
</dbReference>
<evidence type="ECO:0000313" key="4">
    <source>
        <dbReference type="Proteomes" id="UP000521379"/>
    </source>
</evidence>
<feature type="domain" description="WCX" evidence="2">
    <location>
        <begin position="32"/>
        <end position="82"/>
    </location>
</feature>
<sequence>MGRAGSDFLSIHGGGVDRREELLDAATSVHSERAEGDGWIQFDVTFEDHRYAVWAIWLLGADAYVLAPQELRSALHDRASQVVAQYDVRPDVRGREPSPTSVDRFPGEGLG</sequence>
<protein>
    <submittedName>
        <fullName evidence="3">WYL domain-containing protein</fullName>
    </submittedName>
</protein>
<gene>
    <name evidence="3" type="ORF">GTW58_12195</name>
</gene>
<dbReference type="Pfam" id="PF25583">
    <property type="entry name" value="WCX"/>
    <property type="match status" value="1"/>
</dbReference>
<accession>A0A846TYI5</accession>
<name>A0A846TYI5_9MICC</name>
<comment type="caution">
    <text evidence="3">The sequence shown here is derived from an EMBL/GenBank/DDBJ whole genome shotgun (WGS) entry which is preliminary data.</text>
</comment>
<organism evidence="3 4">
    <name type="scientific">Kocuria subflava</name>
    <dbReference type="NCBI Taxonomy" id="1736139"/>
    <lineage>
        <taxon>Bacteria</taxon>
        <taxon>Bacillati</taxon>
        <taxon>Actinomycetota</taxon>
        <taxon>Actinomycetes</taxon>
        <taxon>Micrococcales</taxon>
        <taxon>Micrococcaceae</taxon>
        <taxon>Kocuria</taxon>
    </lineage>
</organism>
<evidence type="ECO:0000313" key="3">
    <source>
        <dbReference type="EMBL" id="NKE10674.1"/>
    </source>
</evidence>
<feature type="region of interest" description="Disordered" evidence="1">
    <location>
        <begin position="88"/>
        <end position="111"/>
    </location>
</feature>
<keyword evidence="4" id="KW-1185">Reference proteome</keyword>
<dbReference type="RefSeq" id="WP_119933715.1">
    <property type="nucleotide sequence ID" value="NZ_JAAVUN010000037.1"/>
</dbReference>
<proteinExistence type="predicted"/>
<reference evidence="3 4" key="1">
    <citation type="submission" date="2020-02" db="EMBL/GenBank/DDBJ databases">
        <authorList>
            <person name="Sun Q."/>
        </authorList>
    </citation>
    <scope>NUCLEOTIDE SEQUENCE [LARGE SCALE GENOMIC DNA]</scope>
    <source>
        <strain evidence="3 4">YIM 13062</strain>
    </source>
</reference>
<evidence type="ECO:0000259" key="2">
    <source>
        <dbReference type="Pfam" id="PF25583"/>
    </source>
</evidence>